<dbReference type="PANTHER" id="PTHR37309:SF1">
    <property type="entry name" value="SLR0284 PROTEIN"/>
    <property type="match status" value="1"/>
</dbReference>
<feature type="transmembrane region" description="Helical" evidence="1">
    <location>
        <begin position="100"/>
        <end position="122"/>
    </location>
</feature>
<comment type="caution">
    <text evidence="2">The sequence shown here is derived from an EMBL/GenBank/DDBJ whole genome shotgun (WGS) entry which is preliminary data.</text>
</comment>
<gene>
    <name evidence="2" type="ORF">DL897_09405</name>
</gene>
<feature type="transmembrane region" description="Helical" evidence="1">
    <location>
        <begin position="7"/>
        <end position="25"/>
    </location>
</feature>
<evidence type="ECO:0008006" key="4">
    <source>
        <dbReference type="Google" id="ProtNLM"/>
    </source>
</evidence>
<dbReference type="PANTHER" id="PTHR37309">
    <property type="entry name" value="SLR0284 PROTEIN"/>
    <property type="match status" value="1"/>
</dbReference>
<dbReference type="EMBL" id="QJKK01000004">
    <property type="protein sequence ID" value="RAL24515.1"/>
    <property type="molecule type" value="Genomic_DNA"/>
</dbReference>
<proteinExistence type="predicted"/>
<dbReference type="Pfam" id="PF04020">
    <property type="entry name" value="Phage_holin_4_2"/>
    <property type="match status" value="1"/>
</dbReference>
<reference evidence="2 3" key="1">
    <citation type="submission" date="2018-06" db="EMBL/GenBank/DDBJ databases">
        <title>Thermoflavimicrobium daqus sp. nov., a thermophilic microbe isolated from Moutai-flavour Daqu.</title>
        <authorList>
            <person name="Wang X."/>
            <person name="Zhou H."/>
        </authorList>
    </citation>
    <scope>NUCLEOTIDE SEQUENCE [LARGE SCALE GENOMIC DNA]</scope>
    <source>
        <strain evidence="2 3">FBKL4.011</strain>
    </source>
</reference>
<feature type="transmembrane region" description="Helical" evidence="1">
    <location>
        <begin position="66"/>
        <end position="88"/>
    </location>
</feature>
<dbReference type="RefSeq" id="WP_113658886.1">
    <property type="nucleotide sequence ID" value="NZ_KZ845666.1"/>
</dbReference>
<keyword evidence="3" id="KW-1185">Reference proteome</keyword>
<sequence>MNGLIRLLLKVAIISLTVFLVADWLDGIRIGNIGAAIFMAILLGLINAWIRPLIMPFTLPVNTVSLGVYILIINAIMFTLFAITSGIVDDEWFRGITIDGMIPALTITFFVSLVSWLLTLLFDRK</sequence>
<dbReference type="AlphaFoldDB" id="A0A364K570"/>
<organism evidence="2 3">
    <name type="scientific">Thermoflavimicrobium daqui</name>
    <dbReference type="NCBI Taxonomy" id="2137476"/>
    <lineage>
        <taxon>Bacteria</taxon>
        <taxon>Bacillati</taxon>
        <taxon>Bacillota</taxon>
        <taxon>Bacilli</taxon>
        <taxon>Bacillales</taxon>
        <taxon>Thermoactinomycetaceae</taxon>
        <taxon>Thermoflavimicrobium</taxon>
    </lineage>
</organism>
<dbReference type="OrthoDB" id="7205479at2"/>
<evidence type="ECO:0000313" key="3">
    <source>
        <dbReference type="Proteomes" id="UP000251213"/>
    </source>
</evidence>
<protein>
    <recommendedName>
        <fullName evidence="4">Phage holin family protein</fullName>
    </recommendedName>
</protein>
<evidence type="ECO:0000256" key="1">
    <source>
        <dbReference type="SAM" id="Phobius"/>
    </source>
</evidence>
<evidence type="ECO:0000313" key="2">
    <source>
        <dbReference type="EMBL" id="RAL24515.1"/>
    </source>
</evidence>
<accession>A0A364K570</accession>
<feature type="transmembrane region" description="Helical" evidence="1">
    <location>
        <begin position="31"/>
        <end position="54"/>
    </location>
</feature>
<reference evidence="2 3" key="2">
    <citation type="submission" date="2018-06" db="EMBL/GenBank/DDBJ databases">
        <authorList>
            <person name="Zhirakovskaya E."/>
        </authorList>
    </citation>
    <scope>NUCLEOTIDE SEQUENCE [LARGE SCALE GENOMIC DNA]</scope>
    <source>
        <strain evidence="2 3">FBKL4.011</strain>
    </source>
</reference>
<keyword evidence="1" id="KW-1133">Transmembrane helix</keyword>
<keyword evidence="1" id="KW-0472">Membrane</keyword>
<dbReference type="Proteomes" id="UP000251213">
    <property type="component" value="Unassembled WGS sequence"/>
</dbReference>
<name>A0A364K570_9BACL</name>
<keyword evidence="1" id="KW-0812">Transmembrane</keyword>
<dbReference type="InterPro" id="IPR007165">
    <property type="entry name" value="Phage_holin_4_2"/>
</dbReference>